<feature type="repeat" description="TPR" evidence="8">
    <location>
        <begin position="73"/>
        <end position="106"/>
    </location>
</feature>
<dbReference type="PANTHER" id="PTHR44998:SF1">
    <property type="entry name" value="UDP-N-ACETYLGLUCOSAMINE--PEPTIDE N-ACETYLGLUCOSAMINYLTRANSFERASE 110 KDA SUBUNIT"/>
    <property type="match status" value="1"/>
</dbReference>
<dbReference type="Pfam" id="PF13844">
    <property type="entry name" value="Glyco_transf_41"/>
    <property type="match status" value="2"/>
</dbReference>
<dbReference type="PANTHER" id="PTHR44998">
    <property type="match status" value="1"/>
</dbReference>
<keyword evidence="7 8" id="KW-0802">TPR repeat</keyword>
<keyword evidence="6" id="KW-0677">Repeat</keyword>
<name>A0A091BLD2_9GAMM</name>
<dbReference type="SUPFAM" id="SSF53756">
    <property type="entry name" value="UDP-Glycosyltransferase/glycogen phosphorylase"/>
    <property type="match status" value="1"/>
</dbReference>
<dbReference type="OrthoDB" id="255821at2"/>
<dbReference type="InterPro" id="IPR019734">
    <property type="entry name" value="TPR_rpt"/>
</dbReference>
<keyword evidence="11" id="KW-1185">Reference proteome</keyword>
<dbReference type="PROSITE" id="PS50005">
    <property type="entry name" value="TPR"/>
    <property type="match status" value="2"/>
</dbReference>
<dbReference type="EC" id="2.4.1.255" evidence="3"/>
<evidence type="ECO:0000313" key="11">
    <source>
        <dbReference type="Proteomes" id="UP000029392"/>
    </source>
</evidence>
<dbReference type="Pfam" id="PF07719">
    <property type="entry name" value="TPR_2"/>
    <property type="match status" value="1"/>
</dbReference>
<dbReference type="GO" id="GO:0097363">
    <property type="term" value="F:protein O-acetylglucosaminyltransferase activity"/>
    <property type="evidence" value="ECO:0007669"/>
    <property type="project" value="UniProtKB-EC"/>
</dbReference>
<dbReference type="STRING" id="1384054.N790_14610"/>
<evidence type="ECO:0000259" key="9">
    <source>
        <dbReference type="Pfam" id="PF13844"/>
    </source>
</evidence>
<sequence length="601" mass="64465">MPPATPAELYAQAAAAFNAGRRDDARRLLDQLFTVEPGHAAGWNLAGILAQTARDFAGARTCFQRAVAGGGSAGLWVNLGFAHQKLGEDAQALAAYTQAINREPRLALAWQKLGGLKEAQGRTKEALECYRRAVKLDPDDLKSLGDGLYLRRHLADWAPDPVLNAENLLATFARAPRSDFSPGLLLSLPEAGAAAQREAARTFARSQWGAALASPPLAPTARATEGPLRIGYLSADFCNHAVSFLVSEVIAAHDRSRVQVFAYAYRAPAPGDPWRAAIERGVDHFVDIDALDDRAAAQRIRDDGIDVLVDLTGYTGHGRVGINAWRPAPVIAQWIGYIGTLGEPRLADYVIADEFVLPPSLESGFSEAVARMPGCFQPNGRLVPLPQPPTRAAAGLPEDGVVFCSFNQAYKFNAPLWDDWCAVLRSVPGSVLWLVSPKDPATADNLRAETARRGVAPERLVFAPPLPREAHLSRLALADLALDTHPYNSGTTASDALRRGVPVLTWPGENFVSRMAASLLHAAGLPEAVAADRGALVEMATSLGNDAAARAALRARLQASLAEGRLFQPERFARDLERLYAAMHAQSLAGTRTSFTLVADV</sequence>
<comment type="pathway">
    <text evidence="1">Protein modification; protein glycosylation.</text>
</comment>
<dbReference type="InterPro" id="IPR011990">
    <property type="entry name" value="TPR-like_helical_dom_sf"/>
</dbReference>
<evidence type="ECO:0000256" key="8">
    <source>
        <dbReference type="PROSITE-ProRule" id="PRU00339"/>
    </source>
</evidence>
<dbReference type="PROSITE" id="PS50293">
    <property type="entry name" value="TPR_REGION"/>
    <property type="match status" value="1"/>
</dbReference>
<dbReference type="Proteomes" id="UP000029392">
    <property type="component" value="Unassembled WGS sequence"/>
</dbReference>
<dbReference type="Gene3D" id="3.40.50.11380">
    <property type="match status" value="1"/>
</dbReference>
<dbReference type="SMART" id="SM00028">
    <property type="entry name" value="TPR"/>
    <property type="match status" value="3"/>
</dbReference>
<dbReference type="PATRIC" id="fig|1384054.3.peg.731"/>
<keyword evidence="4" id="KW-0328">Glycosyltransferase</keyword>
<dbReference type="InterPro" id="IPR029489">
    <property type="entry name" value="OGT/SEC/SPY_C"/>
</dbReference>
<comment type="caution">
    <text evidence="10">The sequence shown here is derived from an EMBL/GenBank/DDBJ whole genome shotgun (WGS) entry which is preliminary data.</text>
</comment>
<dbReference type="Gene3D" id="1.25.40.10">
    <property type="entry name" value="Tetratricopeptide repeat domain"/>
    <property type="match status" value="2"/>
</dbReference>
<dbReference type="Gene3D" id="3.40.50.2000">
    <property type="entry name" value="Glycogen Phosphorylase B"/>
    <property type="match status" value="1"/>
</dbReference>
<proteinExistence type="inferred from homology"/>
<feature type="domain" description="O-GlcNAc transferase C-terminal" evidence="9">
    <location>
        <begin position="222"/>
        <end position="376"/>
    </location>
</feature>
<feature type="repeat" description="TPR" evidence="8">
    <location>
        <begin position="107"/>
        <end position="140"/>
    </location>
</feature>
<evidence type="ECO:0000256" key="1">
    <source>
        <dbReference type="ARBA" id="ARBA00004922"/>
    </source>
</evidence>
<organism evidence="10 11">
    <name type="scientific">Arenimonas malthae CC-JY-1</name>
    <dbReference type="NCBI Taxonomy" id="1384054"/>
    <lineage>
        <taxon>Bacteria</taxon>
        <taxon>Pseudomonadati</taxon>
        <taxon>Pseudomonadota</taxon>
        <taxon>Gammaproteobacteria</taxon>
        <taxon>Lysobacterales</taxon>
        <taxon>Lysobacteraceae</taxon>
        <taxon>Arenimonas</taxon>
    </lineage>
</organism>
<evidence type="ECO:0000256" key="4">
    <source>
        <dbReference type="ARBA" id="ARBA00022676"/>
    </source>
</evidence>
<dbReference type="InterPro" id="IPR013105">
    <property type="entry name" value="TPR_2"/>
</dbReference>
<dbReference type="RefSeq" id="WP_052385668.1">
    <property type="nucleotide sequence ID" value="NZ_AVCH01000059.1"/>
</dbReference>
<gene>
    <name evidence="10" type="ORF">N790_14610</name>
</gene>
<accession>A0A091BLD2</accession>
<dbReference type="EMBL" id="AVCH01000059">
    <property type="protein sequence ID" value="KFN51614.1"/>
    <property type="molecule type" value="Genomic_DNA"/>
</dbReference>
<evidence type="ECO:0000313" key="10">
    <source>
        <dbReference type="EMBL" id="KFN51614.1"/>
    </source>
</evidence>
<reference evidence="10 11" key="1">
    <citation type="submission" date="2013-09" db="EMBL/GenBank/DDBJ databases">
        <title>Genome sequencing of Arenimonas malthae.</title>
        <authorList>
            <person name="Chen F."/>
            <person name="Wang G."/>
        </authorList>
    </citation>
    <scope>NUCLEOTIDE SEQUENCE [LARGE SCALE GENOMIC DNA]</scope>
    <source>
        <strain evidence="10 11">CC-JY-1</strain>
    </source>
</reference>
<dbReference type="AlphaFoldDB" id="A0A091BLD2"/>
<evidence type="ECO:0000256" key="6">
    <source>
        <dbReference type="ARBA" id="ARBA00022737"/>
    </source>
</evidence>
<dbReference type="eggNOG" id="COG0457">
    <property type="taxonomic scope" value="Bacteria"/>
</dbReference>
<dbReference type="SUPFAM" id="SSF48452">
    <property type="entry name" value="TPR-like"/>
    <property type="match status" value="1"/>
</dbReference>
<comment type="similarity">
    <text evidence="2">Belongs to the glycosyltransferase 41 family. O-GlcNAc transferase subfamily.</text>
</comment>
<protein>
    <recommendedName>
        <fullName evidence="3">protein O-GlcNAc transferase</fullName>
        <ecNumber evidence="3">2.4.1.255</ecNumber>
    </recommendedName>
</protein>
<evidence type="ECO:0000256" key="2">
    <source>
        <dbReference type="ARBA" id="ARBA00005386"/>
    </source>
</evidence>
<dbReference type="eggNOG" id="COG3914">
    <property type="taxonomic scope" value="Bacteria"/>
</dbReference>
<keyword evidence="5" id="KW-0808">Transferase</keyword>
<feature type="domain" description="O-GlcNAc transferase C-terminal" evidence="9">
    <location>
        <begin position="390"/>
        <end position="576"/>
    </location>
</feature>
<evidence type="ECO:0000256" key="3">
    <source>
        <dbReference type="ARBA" id="ARBA00011970"/>
    </source>
</evidence>
<dbReference type="Pfam" id="PF13181">
    <property type="entry name" value="TPR_8"/>
    <property type="match status" value="1"/>
</dbReference>
<evidence type="ECO:0000256" key="5">
    <source>
        <dbReference type="ARBA" id="ARBA00022679"/>
    </source>
</evidence>
<evidence type="ECO:0000256" key="7">
    <source>
        <dbReference type="ARBA" id="ARBA00022803"/>
    </source>
</evidence>